<dbReference type="Proteomes" id="UP001472677">
    <property type="component" value="Unassembled WGS sequence"/>
</dbReference>
<reference evidence="1 2" key="1">
    <citation type="journal article" date="2024" name="G3 (Bethesda)">
        <title>Genome assembly of Hibiscus sabdariffa L. provides insights into metabolisms of medicinal natural products.</title>
        <authorList>
            <person name="Kim T."/>
        </authorList>
    </citation>
    <scope>NUCLEOTIDE SEQUENCE [LARGE SCALE GENOMIC DNA]</scope>
    <source>
        <strain evidence="1">TK-2024</strain>
        <tissue evidence="1">Old leaves</tissue>
    </source>
</reference>
<sequence length="103" mass="11788">MNGKSNIERLTGVDSDIAPFLQHVGVPSVDIYYGRDFLAFDSFHWVINYADPFFWRHVAFTLSMIQLDYLSYAKQLQDWIELDFFPGISDAIGMSGSERNNSA</sequence>
<dbReference type="SUPFAM" id="SSF53187">
    <property type="entry name" value="Zn-dependent exopeptidases"/>
    <property type="match status" value="1"/>
</dbReference>
<accession>A0ABR2GCU1</accession>
<dbReference type="PANTHER" id="PTHR10404:SF75">
    <property type="entry name" value="GLUTAMATE CARBOXYPEPTIDASE AMP1-RELATED"/>
    <property type="match status" value="1"/>
</dbReference>
<evidence type="ECO:0000313" key="1">
    <source>
        <dbReference type="EMBL" id="KAK8600678.1"/>
    </source>
</evidence>
<dbReference type="InterPro" id="IPR039373">
    <property type="entry name" value="Peptidase_M28B"/>
</dbReference>
<dbReference type="Gene3D" id="3.40.630.10">
    <property type="entry name" value="Zn peptidases"/>
    <property type="match status" value="1"/>
</dbReference>
<organism evidence="1 2">
    <name type="scientific">Hibiscus sabdariffa</name>
    <name type="common">roselle</name>
    <dbReference type="NCBI Taxonomy" id="183260"/>
    <lineage>
        <taxon>Eukaryota</taxon>
        <taxon>Viridiplantae</taxon>
        <taxon>Streptophyta</taxon>
        <taxon>Embryophyta</taxon>
        <taxon>Tracheophyta</taxon>
        <taxon>Spermatophyta</taxon>
        <taxon>Magnoliopsida</taxon>
        <taxon>eudicotyledons</taxon>
        <taxon>Gunneridae</taxon>
        <taxon>Pentapetalae</taxon>
        <taxon>rosids</taxon>
        <taxon>malvids</taxon>
        <taxon>Malvales</taxon>
        <taxon>Malvaceae</taxon>
        <taxon>Malvoideae</taxon>
        <taxon>Hibiscus</taxon>
    </lineage>
</organism>
<name>A0ABR2GCU1_9ROSI</name>
<proteinExistence type="predicted"/>
<protein>
    <submittedName>
        <fullName evidence="1">Uncharacterized protein</fullName>
    </submittedName>
</protein>
<keyword evidence="2" id="KW-1185">Reference proteome</keyword>
<dbReference type="PANTHER" id="PTHR10404">
    <property type="entry name" value="N-ACETYLATED-ALPHA-LINKED ACIDIC DIPEPTIDASE"/>
    <property type="match status" value="1"/>
</dbReference>
<gene>
    <name evidence="1" type="ORF">V6N12_050531</name>
</gene>
<comment type="caution">
    <text evidence="1">The sequence shown here is derived from an EMBL/GenBank/DDBJ whole genome shotgun (WGS) entry which is preliminary data.</text>
</comment>
<dbReference type="EMBL" id="JBBPBM010000001">
    <property type="protein sequence ID" value="KAK8600678.1"/>
    <property type="molecule type" value="Genomic_DNA"/>
</dbReference>
<evidence type="ECO:0000313" key="2">
    <source>
        <dbReference type="Proteomes" id="UP001472677"/>
    </source>
</evidence>